<dbReference type="Proteomes" id="UP000305654">
    <property type="component" value="Unassembled WGS sequence"/>
</dbReference>
<evidence type="ECO:0000259" key="1">
    <source>
        <dbReference type="PROSITE" id="PS50213"/>
    </source>
</evidence>
<feature type="domain" description="FAS1" evidence="1">
    <location>
        <begin position="64"/>
        <end position="211"/>
    </location>
</feature>
<protein>
    <recommendedName>
        <fullName evidence="1">FAS1 domain-containing protein</fullName>
    </recommendedName>
</protein>
<reference evidence="2 3" key="1">
    <citation type="submission" date="2019-05" db="EMBL/GenBank/DDBJ databases">
        <authorList>
            <person name="Pankratov T."/>
            <person name="Grouzdev D."/>
        </authorList>
    </citation>
    <scope>NUCLEOTIDE SEQUENCE [LARGE SCALE GENOMIC DNA]</scope>
    <source>
        <strain evidence="2 3">KEBCLARHB70R</strain>
    </source>
</reference>
<dbReference type="PROSITE" id="PS50213">
    <property type="entry name" value="FAS1"/>
    <property type="match status" value="1"/>
</dbReference>
<keyword evidence="3" id="KW-1185">Reference proteome</keyword>
<dbReference type="Pfam" id="PF02469">
    <property type="entry name" value="Fasciclin"/>
    <property type="match status" value="1"/>
</dbReference>
<dbReference type="InterPro" id="IPR036378">
    <property type="entry name" value="FAS1_dom_sf"/>
</dbReference>
<dbReference type="SUPFAM" id="SSF82153">
    <property type="entry name" value="FAS1 domain"/>
    <property type="match status" value="1"/>
</dbReference>
<evidence type="ECO:0000313" key="3">
    <source>
        <dbReference type="Proteomes" id="UP000305654"/>
    </source>
</evidence>
<name>A0A5R9J845_9PROT</name>
<dbReference type="OrthoDB" id="9800666at2"/>
<organism evidence="2 3">
    <name type="scientific">Lichenicoccus roseus</name>
    <dbReference type="NCBI Taxonomy" id="2683649"/>
    <lineage>
        <taxon>Bacteria</taxon>
        <taxon>Pseudomonadati</taxon>
        <taxon>Pseudomonadota</taxon>
        <taxon>Alphaproteobacteria</taxon>
        <taxon>Acetobacterales</taxon>
        <taxon>Acetobacteraceae</taxon>
        <taxon>Lichenicoccus</taxon>
    </lineage>
</organism>
<accession>A0A5R9J845</accession>
<gene>
    <name evidence="2" type="ORF">FE263_15110</name>
</gene>
<comment type="caution">
    <text evidence="2">The sequence shown here is derived from an EMBL/GenBank/DDBJ whole genome shotgun (WGS) entry which is preliminary data.</text>
</comment>
<dbReference type="InterPro" id="IPR000782">
    <property type="entry name" value="FAS1_domain"/>
</dbReference>
<evidence type="ECO:0000313" key="2">
    <source>
        <dbReference type="EMBL" id="TLU71791.1"/>
    </source>
</evidence>
<dbReference type="EMBL" id="VCDI01000005">
    <property type="protein sequence ID" value="TLU71791.1"/>
    <property type="molecule type" value="Genomic_DNA"/>
</dbReference>
<dbReference type="Gene3D" id="2.30.180.10">
    <property type="entry name" value="FAS1 domain"/>
    <property type="match status" value="1"/>
</dbReference>
<sequence>MFRPHGRVEGVGMRRLQSVAGRVVLVAAMMAGLSACESGARQDPLPIVGSSNDIVFADVPVYTDRTVDESIVGSLELTDYAVGLYRTGLLSTLQRNGPFTVFAPPNAPLEQQQHDAYGQLLAPANAPLLKRLLAYTIVPGSYSEQRLRTMIAHQHGPVALTTLDGRDVLTFSVEPGTGQLLLQDPQGRTNRIWLSNVPQSNGVLYVTQSLLSPGVRLAADIGASPAAAGQLTYVPGDFSTGVGARR</sequence>
<dbReference type="AlphaFoldDB" id="A0A5R9J845"/>
<proteinExistence type="predicted"/>